<keyword evidence="7" id="KW-0808">Transferase</keyword>
<evidence type="ECO:0000256" key="15">
    <source>
        <dbReference type="PROSITE-ProRule" id="PRU10141"/>
    </source>
</evidence>
<evidence type="ECO:0000313" key="20">
    <source>
        <dbReference type="RefSeq" id="XP_010907661.1"/>
    </source>
</evidence>
<comment type="subcellular location">
    <subcellularLocation>
        <location evidence="1">Cell membrane</location>
    </subcellularLocation>
</comment>
<comment type="catalytic activity">
    <reaction evidence="14">
        <text>L-seryl-[protein] + ATP = O-phospho-L-seryl-[protein] + ADP + H(+)</text>
        <dbReference type="Rhea" id="RHEA:17989"/>
        <dbReference type="Rhea" id="RHEA-COMP:9863"/>
        <dbReference type="Rhea" id="RHEA-COMP:11604"/>
        <dbReference type="ChEBI" id="CHEBI:15378"/>
        <dbReference type="ChEBI" id="CHEBI:29999"/>
        <dbReference type="ChEBI" id="CHEBI:30616"/>
        <dbReference type="ChEBI" id="CHEBI:83421"/>
        <dbReference type="ChEBI" id="CHEBI:456216"/>
        <dbReference type="EC" id="2.7.11.1"/>
    </reaction>
</comment>
<evidence type="ECO:0000256" key="5">
    <source>
        <dbReference type="ARBA" id="ARBA00022527"/>
    </source>
</evidence>
<dbReference type="PANTHER" id="PTHR47985">
    <property type="entry name" value="OS07G0668900 PROTEIN"/>
    <property type="match status" value="1"/>
</dbReference>
<dbReference type="Pfam" id="PF07714">
    <property type="entry name" value="PK_Tyr_Ser-Thr"/>
    <property type="match status" value="1"/>
</dbReference>
<proteinExistence type="inferred from homology"/>
<dbReference type="InParanoid" id="A0A6I9QFB2"/>
<evidence type="ECO:0000256" key="7">
    <source>
        <dbReference type="ARBA" id="ARBA00022679"/>
    </source>
</evidence>
<dbReference type="AlphaFoldDB" id="A0A6I9QFB2"/>
<dbReference type="PROSITE" id="PS00107">
    <property type="entry name" value="PROTEIN_KINASE_ATP"/>
    <property type="match status" value="1"/>
</dbReference>
<dbReference type="Gene3D" id="3.30.200.20">
    <property type="entry name" value="Phosphorylase Kinase, domain 1"/>
    <property type="match status" value="1"/>
</dbReference>
<dbReference type="InterPro" id="IPR017441">
    <property type="entry name" value="Protein_kinase_ATP_BS"/>
</dbReference>
<evidence type="ECO:0000256" key="8">
    <source>
        <dbReference type="ARBA" id="ARBA00022741"/>
    </source>
</evidence>
<dbReference type="FunFam" id="1.10.510.10:FF:000032">
    <property type="entry name" value="Serine/threonine-protein kinase PBS1"/>
    <property type="match status" value="1"/>
</dbReference>
<keyword evidence="8 15" id="KW-0547">Nucleotide-binding</keyword>
<dbReference type="EC" id="2.7.11.1" evidence="3"/>
<dbReference type="GO" id="GO:0005886">
    <property type="term" value="C:plasma membrane"/>
    <property type="evidence" value="ECO:0007669"/>
    <property type="project" value="UniProtKB-SubCell"/>
</dbReference>
<evidence type="ECO:0000256" key="13">
    <source>
        <dbReference type="ARBA" id="ARBA00047899"/>
    </source>
</evidence>
<evidence type="ECO:0000256" key="3">
    <source>
        <dbReference type="ARBA" id="ARBA00012513"/>
    </source>
</evidence>
<dbReference type="InterPro" id="IPR011009">
    <property type="entry name" value="Kinase-like_dom_sf"/>
</dbReference>
<feature type="region of interest" description="Disordered" evidence="17">
    <location>
        <begin position="444"/>
        <end position="463"/>
    </location>
</feature>
<keyword evidence="19" id="KW-1185">Reference proteome</keyword>
<comment type="catalytic activity">
    <reaction evidence="13">
        <text>L-threonyl-[protein] + ATP = O-phospho-L-threonyl-[protein] + ADP + H(+)</text>
        <dbReference type="Rhea" id="RHEA:46608"/>
        <dbReference type="Rhea" id="RHEA-COMP:11060"/>
        <dbReference type="Rhea" id="RHEA-COMP:11605"/>
        <dbReference type="ChEBI" id="CHEBI:15378"/>
        <dbReference type="ChEBI" id="CHEBI:30013"/>
        <dbReference type="ChEBI" id="CHEBI:30616"/>
        <dbReference type="ChEBI" id="CHEBI:61977"/>
        <dbReference type="ChEBI" id="CHEBI:456216"/>
        <dbReference type="EC" id="2.7.11.1"/>
    </reaction>
</comment>
<feature type="compositionally biased region" description="Polar residues" evidence="17">
    <location>
        <begin position="450"/>
        <end position="463"/>
    </location>
</feature>
<keyword evidence="5 16" id="KW-0723">Serine/threonine-protein kinase</keyword>
<dbReference type="GO" id="GO:0031349">
    <property type="term" value="P:positive regulation of defense response"/>
    <property type="evidence" value="ECO:0007669"/>
    <property type="project" value="UniProtKB-ARBA"/>
</dbReference>
<keyword evidence="12" id="KW-0472">Membrane</keyword>
<sequence>MGCFSCFDSKEAAQLNPGNGGDDRREEQPMVPPRVLKLSSGADRIKNRSNLDLKRDSMGPKEEPGSNISAHTFTFRELAAATKNFRPECFLGEGGFGRVYKGHLESTGQVVAVKQLDRNGLQGNREFLVEVLMLSLLHHPNLVNLIGYCADGDQRLLVYEYMPLGSLEDHLHDLPPGKEPLDWNTRMKIAAGAAKGLEYLHDKANPPVIYRDFKSSNILLDEGFHPKLSDFGLAKLGPVGDKSHVSTRVMGTYGYCAPEYAMTGQLTVKSDVYSFGVVLLELITGRKAIDSTRAHGEQNLVSWARPMFNDRRKLPKVADPKLQGRYPTRGLYQALAVASMCIQEEAASRPLIADVVTALAYLASQAYDSSAGPNSNNRSAGERRCGDEKGRRMPAKNEGGFGHRWELDVEKEDNPREMVGILNRDFDRERAVAEAKMWGENWREKKQADANLQDSNDTVSGNG</sequence>
<keyword evidence="10" id="KW-0611">Plant defense</keyword>
<evidence type="ECO:0000256" key="2">
    <source>
        <dbReference type="ARBA" id="ARBA00008684"/>
    </source>
</evidence>
<evidence type="ECO:0000256" key="11">
    <source>
        <dbReference type="ARBA" id="ARBA00022840"/>
    </source>
</evidence>
<feature type="domain" description="Protein kinase" evidence="18">
    <location>
        <begin position="85"/>
        <end position="362"/>
    </location>
</feature>
<evidence type="ECO:0000256" key="1">
    <source>
        <dbReference type="ARBA" id="ARBA00004236"/>
    </source>
</evidence>
<gene>
    <name evidence="20" type="primary">LOC105034278</name>
</gene>
<keyword evidence="4" id="KW-1003">Cell membrane</keyword>
<evidence type="ECO:0000256" key="12">
    <source>
        <dbReference type="ARBA" id="ARBA00023136"/>
    </source>
</evidence>
<accession>A0A6I9QFB2</accession>
<evidence type="ECO:0000256" key="14">
    <source>
        <dbReference type="ARBA" id="ARBA00048679"/>
    </source>
</evidence>
<dbReference type="SUPFAM" id="SSF56112">
    <property type="entry name" value="Protein kinase-like (PK-like)"/>
    <property type="match status" value="1"/>
</dbReference>
<comment type="similarity">
    <text evidence="2">Belongs to the protein kinase superfamily. Ser/Thr protein kinase family.</text>
</comment>
<evidence type="ECO:0000256" key="6">
    <source>
        <dbReference type="ARBA" id="ARBA00022553"/>
    </source>
</evidence>
<dbReference type="Proteomes" id="UP000504607">
    <property type="component" value="Unplaced"/>
</dbReference>
<feature type="binding site" evidence="15">
    <location>
        <position position="114"/>
    </location>
    <ligand>
        <name>ATP</name>
        <dbReference type="ChEBI" id="CHEBI:30616"/>
    </ligand>
</feature>
<feature type="compositionally biased region" description="Basic and acidic residues" evidence="17">
    <location>
        <begin position="380"/>
        <end position="391"/>
    </location>
</feature>
<keyword evidence="6" id="KW-0597">Phosphoprotein</keyword>
<organism evidence="19 20">
    <name type="scientific">Elaeis guineensis var. tenera</name>
    <name type="common">Oil palm</name>
    <dbReference type="NCBI Taxonomy" id="51953"/>
    <lineage>
        <taxon>Eukaryota</taxon>
        <taxon>Viridiplantae</taxon>
        <taxon>Streptophyta</taxon>
        <taxon>Embryophyta</taxon>
        <taxon>Tracheophyta</taxon>
        <taxon>Spermatophyta</taxon>
        <taxon>Magnoliopsida</taxon>
        <taxon>Liliopsida</taxon>
        <taxon>Arecaceae</taxon>
        <taxon>Arecoideae</taxon>
        <taxon>Cocoseae</taxon>
        <taxon>Elaeidinae</taxon>
        <taxon>Elaeis</taxon>
    </lineage>
</organism>
<dbReference type="InterPro" id="IPR008271">
    <property type="entry name" value="Ser/Thr_kinase_AS"/>
</dbReference>
<dbReference type="PROSITE" id="PS50011">
    <property type="entry name" value="PROTEIN_KINASE_DOM"/>
    <property type="match status" value="1"/>
</dbReference>
<dbReference type="Gene3D" id="1.10.510.10">
    <property type="entry name" value="Transferase(Phosphotransferase) domain 1"/>
    <property type="match status" value="1"/>
</dbReference>
<dbReference type="InterPro" id="IPR000719">
    <property type="entry name" value="Prot_kinase_dom"/>
</dbReference>
<reference evidence="20" key="1">
    <citation type="submission" date="2025-08" db="UniProtKB">
        <authorList>
            <consortium name="RefSeq"/>
        </authorList>
    </citation>
    <scope>IDENTIFICATION</scope>
</reference>
<dbReference type="FunFam" id="3.30.200.20:FF:000248">
    <property type="entry name" value="Serine/threonine-protein kinase PBS1"/>
    <property type="match status" value="1"/>
</dbReference>
<keyword evidence="9 20" id="KW-0418">Kinase</keyword>
<feature type="compositionally biased region" description="Polar residues" evidence="17">
    <location>
        <begin position="368"/>
        <end position="379"/>
    </location>
</feature>
<evidence type="ECO:0000256" key="17">
    <source>
        <dbReference type="SAM" id="MobiDB-lite"/>
    </source>
</evidence>
<dbReference type="PROSITE" id="PS00108">
    <property type="entry name" value="PROTEIN_KINASE_ST"/>
    <property type="match status" value="1"/>
</dbReference>
<dbReference type="KEGG" id="egu:105034278"/>
<protein>
    <recommendedName>
        <fullName evidence="3">non-specific serine/threonine protein kinase</fullName>
        <ecNumber evidence="3">2.7.11.1</ecNumber>
    </recommendedName>
</protein>
<dbReference type="GO" id="GO:0005524">
    <property type="term" value="F:ATP binding"/>
    <property type="evidence" value="ECO:0007669"/>
    <property type="project" value="UniProtKB-UniRule"/>
</dbReference>
<evidence type="ECO:0000256" key="10">
    <source>
        <dbReference type="ARBA" id="ARBA00022821"/>
    </source>
</evidence>
<evidence type="ECO:0000313" key="19">
    <source>
        <dbReference type="Proteomes" id="UP000504607"/>
    </source>
</evidence>
<dbReference type="RefSeq" id="XP_010907661.1">
    <property type="nucleotide sequence ID" value="XM_010909359.3"/>
</dbReference>
<name>A0A6I9QFB2_ELAGV</name>
<evidence type="ECO:0000256" key="9">
    <source>
        <dbReference type="ARBA" id="ARBA00022777"/>
    </source>
</evidence>
<dbReference type="InterPro" id="IPR001245">
    <property type="entry name" value="Ser-Thr/Tyr_kinase_cat_dom"/>
</dbReference>
<dbReference type="GO" id="GO:0045087">
    <property type="term" value="P:innate immune response"/>
    <property type="evidence" value="ECO:0007669"/>
    <property type="project" value="UniProtKB-ARBA"/>
</dbReference>
<feature type="region of interest" description="Disordered" evidence="17">
    <location>
        <begin position="368"/>
        <end position="401"/>
    </location>
</feature>
<evidence type="ECO:0000256" key="16">
    <source>
        <dbReference type="RuleBase" id="RU000304"/>
    </source>
</evidence>
<evidence type="ECO:0000256" key="4">
    <source>
        <dbReference type="ARBA" id="ARBA00022475"/>
    </source>
</evidence>
<dbReference type="CDD" id="cd14066">
    <property type="entry name" value="STKc_IRAK"/>
    <property type="match status" value="1"/>
</dbReference>
<dbReference type="FunCoup" id="A0A6I9QFB2">
    <property type="interactions" value="1670"/>
</dbReference>
<dbReference type="GO" id="GO:0004674">
    <property type="term" value="F:protein serine/threonine kinase activity"/>
    <property type="evidence" value="ECO:0007669"/>
    <property type="project" value="UniProtKB-KW"/>
</dbReference>
<dbReference type="GeneID" id="105034278"/>
<dbReference type="OrthoDB" id="4062651at2759"/>
<dbReference type="GO" id="GO:0045088">
    <property type="term" value="P:regulation of innate immune response"/>
    <property type="evidence" value="ECO:0007669"/>
    <property type="project" value="UniProtKB-ARBA"/>
</dbReference>
<keyword evidence="11 15" id="KW-0067">ATP-binding</keyword>
<evidence type="ECO:0000259" key="18">
    <source>
        <dbReference type="PROSITE" id="PS50011"/>
    </source>
</evidence>
<dbReference type="PANTHER" id="PTHR47985:SF44">
    <property type="entry name" value="SERINE_THREONINE-PROTEIN KINASE PBS1"/>
    <property type="match status" value="1"/>
</dbReference>